<proteinExistence type="predicted"/>
<dbReference type="PANTHER" id="PTHR33735:SF14">
    <property type="entry name" value="PHAGE CAPSID SCAFFOLDING PROTEIN (GPO) SERINE PEPTIDASE"/>
    <property type="match status" value="1"/>
</dbReference>
<feature type="compositionally biased region" description="Basic and acidic residues" evidence="1">
    <location>
        <begin position="194"/>
        <end position="218"/>
    </location>
</feature>
<dbReference type="OMA" id="FFTHKWG"/>
<dbReference type="Proteomes" id="UP000238479">
    <property type="component" value="Chromosome 7"/>
</dbReference>
<dbReference type="EMBL" id="PDCK01000045">
    <property type="protein sequence ID" value="PRQ21346.1"/>
    <property type="molecule type" value="Genomic_DNA"/>
</dbReference>
<feature type="region of interest" description="Disordered" evidence="1">
    <location>
        <begin position="194"/>
        <end position="232"/>
    </location>
</feature>
<feature type="compositionally biased region" description="Polar residues" evidence="1">
    <location>
        <begin position="220"/>
        <end position="232"/>
    </location>
</feature>
<keyword evidence="3" id="KW-1185">Reference proteome</keyword>
<sequence>MAMSIRTITTTTALTLSNSRSSQLHHHLRLNQRDSCRFLGNRSLPSCNTSLQRVQIGSKILLMVVNSVDPGTPPLPSEPSGGSWKMWLLGVLFSVIIPLTKNKWYPLLKLKGKLYYIHNVIIIDRVETVTDAAEEVAELVEKVSEEVEEVADDIGNHLPEGKLRHAAMRVEELADKTGKAAAMADDIIEKVEEVEKEVDSITDKANEKKKEDKIKEASTEQDNSIKNETVAD</sequence>
<dbReference type="Gramene" id="PRQ21346">
    <property type="protein sequence ID" value="PRQ21346"/>
    <property type="gene ID" value="RchiOBHm_Chr7g0238201"/>
</dbReference>
<comment type="caution">
    <text evidence="2">The sequence shown here is derived from an EMBL/GenBank/DDBJ whole genome shotgun (WGS) entry which is preliminary data.</text>
</comment>
<reference evidence="2 3" key="1">
    <citation type="journal article" date="2018" name="Nat. Genet.">
        <title>The Rosa genome provides new insights in the design of modern roses.</title>
        <authorList>
            <person name="Bendahmane M."/>
        </authorList>
    </citation>
    <scope>NUCLEOTIDE SEQUENCE [LARGE SCALE GENOMIC DNA]</scope>
    <source>
        <strain evidence="3">cv. Old Blush</strain>
    </source>
</reference>
<dbReference type="PANTHER" id="PTHR33735">
    <property type="entry name" value="EXPRESSED PROTEIN"/>
    <property type="match status" value="1"/>
</dbReference>
<organism evidence="2 3">
    <name type="scientific">Rosa chinensis</name>
    <name type="common">China rose</name>
    <dbReference type="NCBI Taxonomy" id="74649"/>
    <lineage>
        <taxon>Eukaryota</taxon>
        <taxon>Viridiplantae</taxon>
        <taxon>Streptophyta</taxon>
        <taxon>Embryophyta</taxon>
        <taxon>Tracheophyta</taxon>
        <taxon>Spermatophyta</taxon>
        <taxon>Magnoliopsida</taxon>
        <taxon>eudicotyledons</taxon>
        <taxon>Gunneridae</taxon>
        <taxon>Pentapetalae</taxon>
        <taxon>rosids</taxon>
        <taxon>fabids</taxon>
        <taxon>Rosales</taxon>
        <taxon>Rosaceae</taxon>
        <taxon>Rosoideae</taxon>
        <taxon>Rosoideae incertae sedis</taxon>
        <taxon>Rosa</taxon>
    </lineage>
</organism>
<evidence type="ECO:0000313" key="2">
    <source>
        <dbReference type="EMBL" id="PRQ21346.1"/>
    </source>
</evidence>
<evidence type="ECO:0000256" key="1">
    <source>
        <dbReference type="SAM" id="MobiDB-lite"/>
    </source>
</evidence>
<dbReference type="AlphaFoldDB" id="A0A2P6PHD4"/>
<name>A0A2P6PHD4_ROSCH</name>
<evidence type="ECO:0000313" key="3">
    <source>
        <dbReference type="Proteomes" id="UP000238479"/>
    </source>
</evidence>
<accession>A0A2P6PHD4</accession>
<protein>
    <submittedName>
        <fullName evidence="2">Uncharacterized protein</fullName>
    </submittedName>
</protein>
<dbReference type="STRING" id="74649.A0A2P6PHD4"/>
<gene>
    <name evidence="2" type="ORF">RchiOBHm_Chr7g0238201</name>
</gene>